<dbReference type="RefSeq" id="WP_014078707.1">
    <property type="nucleotide sequence ID" value="NC_015977.1"/>
</dbReference>
<dbReference type="HOGENOM" id="CLU_3239048_0_0_9"/>
<reference evidence="1 2" key="1">
    <citation type="journal article" date="2015" name="Genome Announc.">
        <title>Complete genome sequence of the human gut symbiont Roseburia hominis.</title>
        <authorList>
            <person name="Travis A.J."/>
            <person name="Kelly D."/>
            <person name="Flint H.J."/>
            <person name="Aminov R.I."/>
        </authorList>
    </citation>
    <scope>NUCLEOTIDE SEQUENCE [LARGE SCALE GENOMIC DNA]</scope>
    <source>
        <strain evidence="2">DSM 16839 / JCM 17582 / NCIMB 14029 / A2-183</strain>
    </source>
</reference>
<evidence type="ECO:0000313" key="2">
    <source>
        <dbReference type="Proteomes" id="UP000008178"/>
    </source>
</evidence>
<protein>
    <submittedName>
        <fullName evidence="1">Uncharacterized protein</fullName>
    </submittedName>
</protein>
<organism evidence="1 2">
    <name type="scientific">Roseburia hominis (strain DSM 16839 / JCM 17582 / NCIMB 14029 / A2-183)</name>
    <dbReference type="NCBI Taxonomy" id="585394"/>
    <lineage>
        <taxon>Bacteria</taxon>
        <taxon>Bacillati</taxon>
        <taxon>Bacillota</taxon>
        <taxon>Clostridia</taxon>
        <taxon>Lachnospirales</taxon>
        <taxon>Lachnospiraceae</taxon>
        <taxon>Roseburia</taxon>
    </lineage>
</organism>
<dbReference type="GeneID" id="93725218"/>
<dbReference type="Proteomes" id="UP000008178">
    <property type="component" value="Chromosome"/>
</dbReference>
<dbReference type="EMBL" id="CP003040">
    <property type="protein sequence ID" value="AEN95662.1"/>
    <property type="molecule type" value="Genomic_DNA"/>
</dbReference>
<gene>
    <name evidence="1" type="ordered locus">RHOM_02700</name>
</gene>
<accession>G2T018</accession>
<evidence type="ECO:0000313" key="1">
    <source>
        <dbReference type="EMBL" id="AEN95662.1"/>
    </source>
</evidence>
<dbReference type="AlphaFoldDB" id="G2T018"/>
<name>G2T018_ROSHA</name>
<keyword evidence="2" id="KW-1185">Reference proteome</keyword>
<sequence>MKGNNLKKVIATIVMACLLLTMVGVSSKEIVPYWSSEENIEIL</sequence>
<dbReference type="KEGG" id="rho:RHOM_02700"/>
<proteinExistence type="predicted"/>